<feature type="region of interest" description="Disordered" evidence="3">
    <location>
        <begin position="28"/>
        <end position="155"/>
    </location>
</feature>
<dbReference type="RefSeq" id="XP_007413266.1">
    <property type="nucleotide sequence ID" value="XM_007413204.1"/>
</dbReference>
<feature type="compositionally biased region" description="Basic and acidic residues" evidence="3">
    <location>
        <begin position="90"/>
        <end position="101"/>
    </location>
</feature>
<dbReference type="KEGG" id="mlr:MELLADRAFT_90211"/>
<accession>F4RW47</accession>
<dbReference type="PANTHER" id="PTHR14140:SF27">
    <property type="entry name" value="OS04G0289800 PROTEIN"/>
    <property type="match status" value="1"/>
</dbReference>
<dbReference type="Gene3D" id="2.30.280.10">
    <property type="entry name" value="SRA-YDG"/>
    <property type="match status" value="1"/>
</dbReference>
<dbReference type="AlphaFoldDB" id="F4RW47"/>
<comment type="subcellular location">
    <subcellularLocation>
        <location evidence="2">Nucleus</location>
    </subcellularLocation>
</comment>
<dbReference type="EMBL" id="GL883124">
    <property type="protein sequence ID" value="EGG03472.1"/>
    <property type="molecule type" value="Genomic_DNA"/>
</dbReference>
<name>F4RW47_MELLP</name>
<dbReference type="SUPFAM" id="SSF88697">
    <property type="entry name" value="PUA domain-like"/>
    <property type="match status" value="1"/>
</dbReference>
<dbReference type="PROSITE" id="PS51015">
    <property type="entry name" value="YDG"/>
    <property type="match status" value="1"/>
</dbReference>
<dbReference type="Pfam" id="PF02182">
    <property type="entry name" value="SAD_SRA"/>
    <property type="match status" value="1"/>
</dbReference>
<feature type="compositionally biased region" description="Basic and acidic residues" evidence="3">
    <location>
        <begin position="446"/>
        <end position="458"/>
    </location>
</feature>
<dbReference type="OrthoDB" id="2270193at2759"/>
<keyword evidence="6" id="KW-1185">Reference proteome</keyword>
<dbReference type="HOGENOM" id="CLU_033265_2_0_1"/>
<proteinExistence type="predicted"/>
<dbReference type="SMART" id="SM00466">
    <property type="entry name" value="SRA"/>
    <property type="match status" value="1"/>
</dbReference>
<keyword evidence="1 2" id="KW-0539">Nucleus</keyword>
<dbReference type="eggNOG" id="ENOG502QRDQ">
    <property type="taxonomic scope" value="Eukaryota"/>
</dbReference>
<reference evidence="6" key="1">
    <citation type="journal article" date="2011" name="Proc. Natl. Acad. Sci. U.S.A.">
        <title>Obligate biotrophy features unraveled by the genomic analysis of rust fungi.</title>
        <authorList>
            <person name="Duplessis S."/>
            <person name="Cuomo C.A."/>
            <person name="Lin Y.-C."/>
            <person name="Aerts A."/>
            <person name="Tisserant E."/>
            <person name="Veneault-Fourrey C."/>
            <person name="Joly D.L."/>
            <person name="Hacquard S."/>
            <person name="Amselem J."/>
            <person name="Cantarel B.L."/>
            <person name="Chiu R."/>
            <person name="Coutinho P.M."/>
            <person name="Feau N."/>
            <person name="Field M."/>
            <person name="Frey P."/>
            <person name="Gelhaye E."/>
            <person name="Goldberg J."/>
            <person name="Grabherr M.G."/>
            <person name="Kodira C.D."/>
            <person name="Kohler A."/>
            <person name="Kuees U."/>
            <person name="Lindquist E.A."/>
            <person name="Lucas S.M."/>
            <person name="Mago R."/>
            <person name="Mauceli E."/>
            <person name="Morin E."/>
            <person name="Murat C."/>
            <person name="Pangilinan J.L."/>
            <person name="Park R."/>
            <person name="Pearson M."/>
            <person name="Quesneville H."/>
            <person name="Rouhier N."/>
            <person name="Sakthikumar S."/>
            <person name="Salamov A.A."/>
            <person name="Schmutz J."/>
            <person name="Selles B."/>
            <person name="Shapiro H."/>
            <person name="Tanguay P."/>
            <person name="Tuskan G.A."/>
            <person name="Henrissat B."/>
            <person name="Van de Peer Y."/>
            <person name="Rouze P."/>
            <person name="Ellis J.G."/>
            <person name="Dodds P.N."/>
            <person name="Schein J.E."/>
            <person name="Zhong S."/>
            <person name="Hamelin R.C."/>
            <person name="Grigoriev I.V."/>
            <person name="Szabo L.J."/>
            <person name="Martin F."/>
        </authorList>
    </citation>
    <scope>NUCLEOTIDE SEQUENCE [LARGE SCALE GENOMIC DNA]</scope>
    <source>
        <strain evidence="6">98AG31 / pathotype 3-4-7</strain>
    </source>
</reference>
<dbReference type="GO" id="GO:0016567">
    <property type="term" value="P:protein ubiquitination"/>
    <property type="evidence" value="ECO:0007669"/>
    <property type="project" value="TreeGrafter"/>
</dbReference>
<evidence type="ECO:0000259" key="4">
    <source>
        <dbReference type="PROSITE" id="PS51015"/>
    </source>
</evidence>
<evidence type="ECO:0000256" key="2">
    <source>
        <dbReference type="PROSITE-ProRule" id="PRU00358"/>
    </source>
</evidence>
<dbReference type="GO" id="GO:0061630">
    <property type="term" value="F:ubiquitin protein ligase activity"/>
    <property type="evidence" value="ECO:0007669"/>
    <property type="project" value="TreeGrafter"/>
</dbReference>
<dbReference type="GeneID" id="18935486"/>
<evidence type="ECO:0000256" key="1">
    <source>
        <dbReference type="ARBA" id="ARBA00023242"/>
    </source>
</evidence>
<dbReference type="InParanoid" id="F4RW47"/>
<dbReference type="InterPro" id="IPR015947">
    <property type="entry name" value="PUA-like_sf"/>
</dbReference>
<dbReference type="InterPro" id="IPR045134">
    <property type="entry name" value="UHRF1/2-like"/>
</dbReference>
<dbReference type="STRING" id="747676.F4RW47"/>
<feature type="compositionally biased region" description="Basic residues" evidence="3">
    <location>
        <begin position="77"/>
        <end position="89"/>
    </location>
</feature>
<feature type="domain" description="YDG" evidence="4">
    <location>
        <begin position="158"/>
        <end position="310"/>
    </location>
</feature>
<feature type="region of interest" description="Disordered" evidence="3">
    <location>
        <begin position="359"/>
        <end position="518"/>
    </location>
</feature>
<evidence type="ECO:0000313" key="6">
    <source>
        <dbReference type="Proteomes" id="UP000001072"/>
    </source>
</evidence>
<dbReference type="GO" id="GO:0044027">
    <property type="term" value="P:negative regulation of gene expression via chromosomal CpG island methylation"/>
    <property type="evidence" value="ECO:0007669"/>
    <property type="project" value="TreeGrafter"/>
</dbReference>
<feature type="compositionally biased region" description="Basic residues" evidence="3">
    <location>
        <begin position="132"/>
        <end position="145"/>
    </location>
</feature>
<protein>
    <recommendedName>
        <fullName evidence="4">YDG domain-containing protein</fullName>
    </recommendedName>
</protein>
<dbReference type="Proteomes" id="UP000001072">
    <property type="component" value="Unassembled WGS sequence"/>
</dbReference>
<sequence>MASLSYEEIRQRNIDSNRQLLLSLKLSGPCANPIIPKPQKTKSSENQTSKKPKTKKLATKIDEEEESNVLDDQTNSKTRRRSGRIQKIIKSKDEDYQKSSSEEESSEEEEEENLKPNPKKRKSTGTSFLPVKRPRQSGPPRRKARSLTAGRPNPKIFGHQIGVEVGDWWDSRMSCSQAGIHAPPVSGIAGNETEGCWSVALSGGYEDDVDLGYAFTFTGAGGRALSGTAKNPKNLRTAPQTFDQEFTALNAALRTSTETKNPVRVIRGYKNHSPFAPEEGYRYDGLYLVERAWREVGQAGFQVCKFAFVRLPGQPKIPVKEGREAEAEEMYKDMGFVIDELPASPKARPVWTKKAAQARIKTEAKEDGSDQEVEGDGENKETQVKDDDLKEDKVQADDVEEDGVKGDDLKEDEVKVDDHKVDEAKVDDHKEDKVKVDDKDIEESKEENSKTEENKVDDDSNVDEMIIETKEEASEKINDLKKVDDNEVDEDPSSKTTTILEQTPILDDSTETSEPKPDSELILLQSLIMKRFLMKKKN</sequence>
<feature type="compositionally biased region" description="Basic and acidic residues" evidence="3">
    <location>
        <begin position="467"/>
        <end position="485"/>
    </location>
</feature>
<dbReference type="InterPro" id="IPR003105">
    <property type="entry name" value="SRA_YDG"/>
</dbReference>
<evidence type="ECO:0000313" key="5">
    <source>
        <dbReference type="EMBL" id="EGG03472.1"/>
    </source>
</evidence>
<gene>
    <name evidence="5" type="ORF">MELLADRAFT_90211</name>
</gene>
<dbReference type="VEuPathDB" id="FungiDB:MELLADRAFT_90211"/>
<dbReference type="PANTHER" id="PTHR14140">
    <property type="entry name" value="E3 UBIQUITIN-PROTEIN LIGASE UHRF-RELATED"/>
    <property type="match status" value="1"/>
</dbReference>
<dbReference type="FunFam" id="2.30.280.10:FF:000005">
    <property type="entry name" value="E3 ubiquitin-protein ligase UHRF1"/>
    <property type="match status" value="1"/>
</dbReference>
<feature type="compositionally biased region" description="Basic and acidic residues" evidence="3">
    <location>
        <begin position="377"/>
        <end position="438"/>
    </location>
</feature>
<feature type="compositionally biased region" description="Acidic residues" evidence="3">
    <location>
        <begin position="102"/>
        <end position="112"/>
    </location>
</feature>
<evidence type="ECO:0000256" key="3">
    <source>
        <dbReference type="SAM" id="MobiDB-lite"/>
    </source>
</evidence>
<dbReference type="GO" id="GO:0005634">
    <property type="term" value="C:nucleus"/>
    <property type="evidence" value="ECO:0007669"/>
    <property type="project" value="UniProtKB-SubCell"/>
</dbReference>
<dbReference type="InterPro" id="IPR036987">
    <property type="entry name" value="SRA-YDG_sf"/>
</dbReference>
<organism evidence="6">
    <name type="scientific">Melampsora larici-populina (strain 98AG31 / pathotype 3-4-7)</name>
    <name type="common">Poplar leaf rust fungus</name>
    <dbReference type="NCBI Taxonomy" id="747676"/>
    <lineage>
        <taxon>Eukaryota</taxon>
        <taxon>Fungi</taxon>
        <taxon>Dikarya</taxon>
        <taxon>Basidiomycota</taxon>
        <taxon>Pucciniomycotina</taxon>
        <taxon>Pucciniomycetes</taxon>
        <taxon>Pucciniales</taxon>
        <taxon>Melampsoraceae</taxon>
        <taxon>Melampsora</taxon>
    </lineage>
</organism>